<dbReference type="RefSeq" id="WP_004917944.1">
    <property type="nucleotide sequence ID" value="NZ_DS607663.1"/>
</dbReference>
<dbReference type="InterPro" id="IPR001412">
    <property type="entry name" value="aa-tRNA-synth_I_CS"/>
</dbReference>
<feature type="binding site" evidence="16">
    <location>
        <position position="159"/>
    </location>
    <ligand>
        <name>Zn(2+)</name>
        <dbReference type="ChEBI" id="CHEBI:29105"/>
    </ligand>
</feature>
<dbReference type="HAMAP" id="MF_00098">
    <property type="entry name" value="Met_tRNA_synth_type1"/>
    <property type="match status" value="1"/>
</dbReference>
<dbReference type="SUPFAM" id="SSF47323">
    <property type="entry name" value="Anticodon-binding domain of a subclass of class I aminoacyl-tRNA synthetases"/>
    <property type="match status" value="1"/>
</dbReference>
<dbReference type="PANTHER" id="PTHR45765:SF1">
    <property type="entry name" value="METHIONINE--TRNA LIGASE, CYTOPLASMIC"/>
    <property type="match status" value="1"/>
</dbReference>
<dbReference type="InterPro" id="IPR023458">
    <property type="entry name" value="Met-tRNA_ligase_1"/>
</dbReference>
<dbReference type="Gene3D" id="2.40.50.140">
    <property type="entry name" value="Nucleic acid-binding proteins"/>
    <property type="match status" value="1"/>
</dbReference>
<comment type="subunit">
    <text evidence="4 16">Homodimer.</text>
</comment>
<dbReference type="PRINTS" id="PR01041">
    <property type="entry name" value="TRNASYNTHMET"/>
</dbReference>
<dbReference type="FunFam" id="2.40.50.140:FF:000042">
    <property type="entry name" value="Methionine--tRNA ligase"/>
    <property type="match status" value="1"/>
</dbReference>
<dbReference type="AlphaFoldDB" id="A0AA86YJI2"/>
<evidence type="ECO:0000313" key="19">
    <source>
        <dbReference type="Proteomes" id="UP000004506"/>
    </source>
</evidence>
<dbReference type="CDD" id="cd07957">
    <property type="entry name" value="Anticodon_Ia_Met"/>
    <property type="match status" value="1"/>
</dbReference>
<gene>
    <name evidence="16 18" type="primary">metG</name>
    <name evidence="18" type="ORF">PROSTU_01650</name>
</gene>
<keyword evidence="10 16" id="KW-0862">Zinc</keyword>
<comment type="catalytic activity">
    <reaction evidence="15 16">
        <text>tRNA(Met) + L-methionine + ATP = L-methionyl-tRNA(Met) + AMP + diphosphate</text>
        <dbReference type="Rhea" id="RHEA:13481"/>
        <dbReference type="Rhea" id="RHEA-COMP:9667"/>
        <dbReference type="Rhea" id="RHEA-COMP:9698"/>
        <dbReference type="ChEBI" id="CHEBI:30616"/>
        <dbReference type="ChEBI" id="CHEBI:33019"/>
        <dbReference type="ChEBI" id="CHEBI:57844"/>
        <dbReference type="ChEBI" id="CHEBI:78442"/>
        <dbReference type="ChEBI" id="CHEBI:78530"/>
        <dbReference type="ChEBI" id="CHEBI:456215"/>
        <dbReference type="EC" id="6.1.1.10"/>
    </reaction>
</comment>
<feature type="binding site" evidence="16">
    <location>
        <position position="335"/>
    </location>
    <ligand>
        <name>ATP</name>
        <dbReference type="ChEBI" id="CHEBI:30616"/>
    </ligand>
</feature>
<dbReference type="Gene3D" id="3.40.50.620">
    <property type="entry name" value="HUPs"/>
    <property type="match status" value="1"/>
</dbReference>
<evidence type="ECO:0000256" key="11">
    <source>
        <dbReference type="ARBA" id="ARBA00022840"/>
    </source>
</evidence>
<dbReference type="InterPro" id="IPR009080">
    <property type="entry name" value="tRNAsynth_Ia_anticodon-bd"/>
</dbReference>
<feature type="binding site" evidence="16">
    <location>
        <position position="146"/>
    </location>
    <ligand>
        <name>Zn(2+)</name>
        <dbReference type="ChEBI" id="CHEBI:29105"/>
    </ligand>
</feature>
<evidence type="ECO:0000256" key="10">
    <source>
        <dbReference type="ARBA" id="ARBA00022833"/>
    </source>
</evidence>
<evidence type="ECO:0000256" key="4">
    <source>
        <dbReference type="ARBA" id="ARBA00011738"/>
    </source>
</evidence>
<keyword evidence="13 16" id="KW-0648">Protein biosynthesis</keyword>
<dbReference type="InterPro" id="IPR002547">
    <property type="entry name" value="tRNA-bd_dom"/>
</dbReference>
<comment type="function">
    <text evidence="1 16">Is required not only for elongation of protein synthesis but also for the initiation of all mRNA translation through initiator tRNA(fMet) aminoacylation.</text>
</comment>
<dbReference type="SUPFAM" id="SSF57770">
    <property type="entry name" value="Methionyl-tRNA synthetase (MetRS), Zn-domain"/>
    <property type="match status" value="1"/>
</dbReference>
<dbReference type="SUPFAM" id="SSF52374">
    <property type="entry name" value="Nucleotidylyl transferase"/>
    <property type="match status" value="1"/>
</dbReference>
<keyword evidence="12 16" id="KW-0694">RNA-binding</keyword>
<organism evidence="18 19">
    <name type="scientific">Providencia stuartii ATCC 25827</name>
    <dbReference type="NCBI Taxonomy" id="471874"/>
    <lineage>
        <taxon>Bacteria</taxon>
        <taxon>Pseudomonadati</taxon>
        <taxon>Pseudomonadota</taxon>
        <taxon>Gammaproteobacteria</taxon>
        <taxon>Enterobacterales</taxon>
        <taxon>Morganellaceae</taxon>
        <taxon>Providencia</taxon>
    </lineage>
</organism>
<keyword evidence="7 16" id="KW-0436">Ligase</keyword>
<dbReference type="InterPro" id="IPR015413">
    <property type="entry name" value="Methionyl/Leucyl_tRNA_Synth"/>
</dbReference>
<dbReference type="NCBIfam" id="TIGR00398">
    <property type="entry name" value="metG"/>
    <property type="match status" value="1"/>
</dbReference>
<dbReference type="InterPro" id="IPR014758">
    <property type="entry name" value="Met-tRNA_synth"/>
</dbReference>
<feature type="binding site" evidence="16">
    <location>
        <position position="149"/>
    </location>
    <ligand>
        <name>Zn(2+)</name>
        <dbReference type="ChEBI" id="CHEBI:29105"/>
    </ligand>
</feature>
<dbReference type="GO" id="GO:0046872">
    <property type="term" value="F:metal ion binding"/>
    <property type="evidence" value="ECO:0007669"/>
    <property type="project" value="UniProtKB-KW"/>
</dbReference>
<keyword evidence="5 16" id="KW-0963">Cytoplasm</keyword>
<evidence type="ECO:0000256" key="2">
    <source>
        <dbReference type="ARBA" id="ARBA00004496"/>
    </source>
</evidence>
<feature type="binding site" evidence="16">
    <location>
        <position position="162"/>
    </location>
    <ligand>
        <name>Zn(2+)</name>
        <dbReference type="ChEBI" id="CHEBI:29105"/>
    </ligand>
</feature>
<evidence type="ECO:0000256" key="3">
    <source>
        <dbReference type="ARBA" id="ARBA00008258"/>
    </source>
</evidence>
<reference evidence="18 19" key="3">
    <citation type="submission" date="2008-05" db="EMBL/GenBank/DDBJ databases">
        <authorList>
            <person name="Fulton L."/>
            <person name="Clifton S."/>
            <person name="Fulton B."/>
            <person name="Xu J."/>
            <person name="Minx P."/>
            <person name="Pepin K.H."/>
            <person name="Johnson M."/>
            <person name="Thiruvilangam P."/>
            <person name="Bhonagiri V."/>
            <person name="Nash W.E."/>
            <person name="Mardis E.R."/>
            <person name="Wilson R.K."/>
        </authorList>
    </citation>
    <scope>NUCLEOTIDE SEQUENCE [LARGE SCALE GENOMIC DNA]</scope>
    <source>
        <strain evidence="18 19">ATCC 25827</strain>
    </source>
</reference>
<comment type="similarity">
    <text evidence="3 16">Belongs to the class-I aminoacyl-tRNA synthetase family. MetG type 1 subfamily.</text>
</comment>
<evidence type="ECO:0000256" key="1">
    <source>
        <dbReference type="ARBA" id="ARBA00003314"/>
    </source>
</evidence>
<keyword evidence="11 16" id="KW-0067">ATP-binding</keyword>
<dbReference type="Pfam" id="PF09334">
    <property type="entry name" value="tRNA-synt_1g"/>
    <property type="match status" value="1"/>
</dbReference>
<dbReference type="InterPro" id="IPR029038">
    <property type="entry name" value="MetRS_Zn"/>
</dbReference>
<evidence type="ECO:0000256" key="13">
    <source>
        <dbReference type="ARBA" id="ARBA00022917"/>
    </source>
</evidence>
<evidence type="ECO:0000256" key="16">
    <source>
        <dbReference type="HAMAP-Rule" id="MF_00098"/>
    </source>
</evidence>
<dbReference type="EC" id="6.1.1.10" evidence="16"/>
<evidence type="ECO:0000256" key="5">
    <source>
        <dbReference type="ARBA" id="ARBA00022490"/>
    </source>
</evidence>
<dbReference type="PROSITE" id="PS50886">
    <property type="entry name" value="TRBD"/>
    <property type="match status" value="1"/>
</dbReference>
<evidence type="ECO:0000256" key="12">
    <source>
        <dbReference type="ARBA" id="ARBA00022884"/>
    </source>
</evidence>
<dbReference type="PANTHER" id="PTHR45765">
    <property type="entry name" value="METHIONINE--TRNA LIGASE"/>
    <property type="match status" value="1"/>
</dbReference>
<dbReference type="Proteomes" id="UP000004506">
    <property type="component" value="Unassembled WGS sequence"/>
</dbReference>
<feature type="domain" description="TRNA-binding" evidence="17">
    <location>
        <begin position="573"/>
        <end position="675"/>
    </location>
</feature>
<dbReference type="NCBIfam" id="TIGR00399">
    <property type="entry name" value="metG_C_term"/>
    <property type="match status" value="1"/>
</dbReference>
<dbReference type="InterPro" id="IPR012340">
    <property type="entry name" value="NA-bd_OB-fold"/>
</dbReference>
<dbReference type="GO" id="GO:0000049">
    <property type="term" value="F:tRNA binding"/>
    <property type="evidence" value="ECO:0007669"/>
    <property type="project" value="UniProtKB-UniRule"/>
</dbReference>
<dbReference type="SUPFAM" id="SSF50249">
    <property type="entry name" value="Nucleic acid-binding proteins"/>
    <property type="match status" value="1"/>
</dbReference>
<dbReference type="Gene3D" id="2.20.28.20">
    <property type="entry name" value="Methionyl-tRNA synthetase, Zn-domain"/>
    <property type="match status" value="1"/>
</dbReference>
<dbReference type="CDD" id="cd02800">
    <property type="entry name" value="tRNA_bind_EcMetRS_like"/>
    <property type="match status" value="1"/>
</dbReference>
<reference evidence="19" key="2">
    <citation type="submission" date="2008-04" db="EMBL/GenBank/DDBJ databases">
        <title>Draft genome sequence of Providencia stuartii(ATCC 25827).</title>
        <authorList>
            <person name="Sudarsanam P."/>
            <person name="Ley R."/>
            <person name="Guruge J."/>
            <person name="Turnbaugh P.J."/>
            <person name="Mahowald M."/>
            <person name="Liep D."/>
            <person name="Gordon J."/>
        </authorList>
    </citation>
    <scope>NUCLEOTIDE SEQUENCE [LARGE SCALE GENOMIC DNA]</scope>
    <source>
        <strain evidence="19">ATCC 25827</strain>
    </source>
</reference>
<reference evidence="19" key="1">
    <citation type="submission" date="2008-04" db="EMBL/GenBank/DDBJ databases">
        <title>Draft genome sequence of Providencia stuartii (ATCC 25827).</title>
        <authorList>
            <person name="Sudarsanam P."/>
            <person name="Ley R."/>
            <person name="Guruge J."/>
            <person name="Turnbaugh P.J."/>
            <person name="Mahowald M."/>
            <person name="Liep D."/>
            <person name="Gordon J."/>
        </authorList>
    </citation>
    <scope>NUCLEOTIDE SEQUENCE [LARGE SCALE GENOMIC DNA]</scope>
    <source>
        <strain evidence="19">ATCC 25827</strain>
    </source>
</reference>
<evidence type="ECO:0000259" key="17">
    <source>
        <dbReference type="PROSITE" id="PS50886"/>
    </source>
</evidence>
<evidence type="ECO:0000256" key="15">
    <source>
        <dbReference type="ARBA" id="ARBA00047364"/>
    </source>
</evidence>
<keyword evidence="9 16" id="KW-0547">Nucleotide-binding</keyword>
<proteinExistence type="inferred from homology"/>
<dbReference type="Pfam" id="PF01588">
    <property type="entry name" value="tRNA_bind"/>
    <property type="match status" value="1"/>
</dbReference>
<feature type="short sequence motif" description="'KMSKS' region" evidence="16">
    <location>
        <begin position="332"/>
        <end position="336"/>
    </location>
</feature>
<dbReference type="CDD" id="cd00814">
    <property type="entry name" value="MetRS_core"/>
    <property type="match status" value="1"/>
</dbReference>
<dbReference type="Gene3D" id="1.10.730.10">
    <property type="entry name" value="Isoleucyl-tRNA Synthetase, Domain 1"/>
    <property type="match status" value="1"/>
</dbReference>
<comment type="cofactor">
    <cofactor evidence="16">
        <name>Zn(2+)</name>
        <dbReference type="ChEBI" id="CHEBI:29105"/>
    </cofactor>
    <text evidence="16">Binds 1 zinc ion per subunit.</text>
</comment>
<dbReference type="EMBL" id="ABJD02000101">
    <property type="protein sequence ID" value="EDU58475.1"/>
    <property type="molecule type" value="Genomic_DNA"/>
</dbReference>
<name>A0AA86YJI2_PROST</name>
<evidence type="ECO:0000256" key="7">
    <source>
        <dbReference type="ARBA" id="ARBA00022598"/>
    </source>
</evidence>
<dbReference type="InterPro" id="IPR004495">
    <property type="entry name" value="Met-tRNA-synth_bsu_C"/>
</dbReference>
<comment type="caution">
    <text evidence="18">The sequence shown here is derived from an EMBL/GenBank/DDBJ whole genome shotgun (WGS) entry which is preliminary data.</text>
</comment>
<dbReference type="GO" id="GO:0004825">
    <property type="term" value="F:methionine-tRNA ligase activity"/>
    <property type="evidence" value="ECO:0007669"/>
    <property type="project" value="UniProtKB-UniRule"/>
</dbReference>
<dbReference type="InterPro" id="IPR033911">
    <property type="entry name" value="MetRS_core"/>
</dbReference>
<evidence type="ECO:0000256" key="6">
    <source>
        <dbReference type="ARBA" id="ARBA00022555"/>
    </source>
</evidence>
<dbReference type="GO" id="GO:0005524">
    <property type="term" value="F:ATP binding"/>
    <property type="evidence" value="ECO:0007669"/>
    <property type="project" value="UniProtKB-UniRule"/>
</dbReference>
<accession>A0AA86YJI2</accession>
<evidence type="ECO:0000256" key="14">
    <source>
        <dbReference type="ARBA" id="ARBA00023146"/>
    </source>
</evidence>
<evidence type="ECO:0000256" key="8">
    <source>
        <dbReference type="ARBA" id="ARBA00022723"/>
    </source>
</evidence>
<comment type="subcellular location">
    <subcellularLocation>
        <location evidence="2 16">Cytoplasm</location>
    </subcellularLocation>
</comment>
<dbReference type="Pfam" id="PF19303">
    <property type="entry name" value="Anticodon_3"/>
    <property type="match status" value="1"/>
</dbReference>
<keyword evidence="6 16" id="KW-0820">tRNA-binding</keyword>
<feature type="short sequence motif" description="'HIGH' region" evidence="16">
    <location>
        <begin position="15"/>
        <end position="25"/>
    </location>
</feature>
<protein>
    <recommendedName>
        <fullName evidence="16">Methionine--tRNA ligase</fullName>
        <ecNumber evidence="16">6.1.1.10</ecNumber>
    </recommendedName>
    <alternativeName>
        <fullName evidence="16">Methionyl-tRNA synthetase</fullName>
        <shortName evidence="16">MetRS</shortName>
    </alternativeName>
</protein>
<dbReference type="GO" id="GO:0005829">
    <property type="term" value="C:cytosol"/>
    <property type="evidence" value="ECO:0007669"/>
    <property type="project" value="TreeGrafter"/>
</dbReference>
<dbReference type="InterPro" id="IPR041872">
    <property type="entry name" value="Anticodon_Met"/>
</dbReference>
<dbReference type="FunFam" id="1.10.730.10:FF:000005">
    <property type="entry name" value="Methionine--tRNA ligase"/>
    <property type="match status" value="1"/>
</dbReference>
<evidence type="ECO:0000256" key="9">
    <source>
        <dbReference type="ARBA" id="ARBA00022741"/>
    </source>
</evidence>
<keyword evidence="14 16" id="KW-0030">Aminoacyl-tRNA synthetase</keyword>
<dbReference type="FunFam" id="2.20.28.20:FF:000001">
    <property type="entry name" value="Methionine--tRNA ligase"/>
    <property type="match status" value="1"/>
</dbReference>
<dbReference type="GO" id="GO:0006431">
    <property type="term" value="P:methionyl-tRNA aminoacylation"/>
    <property type="evidence" value="ECO:0007669"/>
    <property type="project" value="UniProtKB-UniRule"/>
</dbReference>
<dbReference type="PROSITE" id="PS00178">
    <property type="entry name" value="AA_TRNA_LIGASE_I"/>
    <property type="match status" value="1"/>
</dbReference>
<keyword evidence="8 16" id="KW-0479">Metal-binding</keyword>
<sequence length="675" mass="75883">MSQVANKLLVTCALPYANGSIHLGHILEHIQADIWVRYQRMRGKEVHFICADDAHGTPIMLKAQQLGVSPEDMIAAVNKEHQDDFAGFAISYDNYHSTHSEENKQLSELIYNKLKNNGFIKNRTISQLYDPEKGMFLPDRFVKGTCPTCKAEDQYGDNCEVCGATYSPTELINPRSVVSGATPEMRDTEHFFFDLPAFSDMLQAWTRSGALQEQVANKMQEWFESGLQQWDITRDAPYFGFEIPDAPGKYFYVWLDAPIGYMGSFKNLCDKRGNINFDEFWNKDSKTDLYHFIGKDIVYFHSLFWPAMLEGSGYRKPTNLFVHGYVTVNGAKMSKSRGTFITARSYLDHLDADCLRYYYAAKLSSRIDDIDLNLEDFVQRVNSDIVNKVVNLASRNAGFIAKRFGGKLSDNIADPALYQQFIDAAQIIGDAYTSREYGKAVREIMALADLANRYVDEKAPWVVAKQEGKDQELQDICSMGINLFRVLMTYLKPILPGLAKRAEAFLNIELTWDSITTPLTHHDVAPFKALFTRIEMAKVEAMVEASKESIKPAKVLTGPLADDPIQETITFDDFAKIDLRIALIKQADFVEGSDKLLKLQLDIGGETRQVFSGIRSAYPDPKVLEGRLTVMVANLAPRKMRFGLSEGMVMAAGPGGKDIYLLSPDSGAQPGMQVK</sequence>
<dbReference type="NCBIfam" id="NF001100">
    <property type="entry name" value="PRK00133.1"/>
    <property type="match status" value="1"/>
</dbReference>
<dbReference type="InterPro" id="IPR014729">
    <property type="entry name" value="Rossmann-like_a/b/a_fold"/>
</dbReference>
<evidence type="ECO:0000313" key="18">
    <source>
        <dbReference type="EMBL" id="EDU58475.1"/>
    </source>
</evidence>